<sequence>MRAPMIILAVALVALAVAGPEALGRLALRVGWDGMAARLLSDPAARGVALYRIGDHPAADEAFAEAGRSQTYNRGLSLAATGDYPLSVAYFDAMLFANPADAQARANRDLVASMFPPARGDSVAPGRLAGAGGRMSDEAIETKLLANASGPKWDRQLDRKGIVASDEWLETISDDPGEFQRLRIRAEYERRAQLGLIRPKEADSW</sequence>
<dbReference type="EMBL" id="FTOU01000015">
    <property type="protein sequence ID" value="SIT06550.1"/>
    <property type="molecule type" value="Genomic_DNA"/>
</dbReference>
<evidence type="ECO:0000313" key="3">
    <source>
        <dbReference type="Proteomes" id="UP000186216"/>
    </source>
</evidence>
<keyword evidence="4" id="KW-1185">Reference proteome</keyword>
<evidence type="ECO:0000313" key="2">
    <source>
        <dbReference type="EMBL" id="WCR03900.1"/>
    </source>
</evidence>
<evidence type="ECO:0000313" key="4">
    <source>
        <dbReference type="Proteomes" id="UP001215549"/>
    </source>
</evidence>
<dbReference type="Proteomes" id="UP000186216">
    <property type="component" value="Unassembled WGS sequence"/>
</dbReference>
<dbReference type="SUPFAM" id="SSF48452">
    <property type="entry name" value="TPR-like"/>
    <property type="match status" value="1"/>
</dbReference>
<accession>A0AA45W746</accession>
<name>A0AA45W746_9RHOB</name>
<protein>
    <submittedName>
        <fullName evidence="1">Ca-activated chloride channel family protein</fullName>
    </submittedName>
</protein>
<reference evidence="2 4" key="2">
    <citation type="submission" date="2021-01" db="EMBL/GenBank/DDBJ databases">
        <title>Biogeographic distribution of Paracoccus.</title>
        <authorList>
            <person name="Hollensteiner J."/>
            <person name="Leineberger J."/>
            <person name="Brinkhoff T."/>
            <person name="Daniel R."/>
        </authorList>
    </citation>
    <scope>NUCLEOTIDE SEQUENCE [LARGE SCALE GENOMIC DNA]</scope>
    <source>
        <strain evidence="2 4">DSM 18447</strain>
    </source>
</reference>
<dbReference type="EMBL" id="CP067140">
    <property type="protein sequence ID" value="WCR03900.1"/>
    <property type="molecule type" value="Genomic_DNA"/>
</dbReference>
<gene>
    <name evidence="2" type="ORF">JHX88_03835</name>
    <name evidence="1" type="ORF">SAMN05421772_11557</name>
</gene>
<proteinExistence type="predicted"/>
<dbReference type="InterPro" id="IPR011990">
    <property type="entry name" value="TPR-like_helical_dom_sf"/>
</dbReference>
<dbReference type="Proteomes" id="UP001215549">
    <property type="component" value="Chromosome"/>
</dbReference>
<organism evidence="1 3">
    <name type="scientific">Paracoccus saliphilus</name>
    <dbReference type="NCBI Taxonomy" id="405559"/>
    <lineage>
        <taxon>Bacteria</taxon>
        <taxon>Pseudomonadati</taxon>
        <taxon>Pseudomonadota</taxon>
        <taxon>Alphaproteobacteria</taxon>
        <taxon>Rhodobacterales</taxon>
        <taxon>Paracoccaceae</taxon>
        <taxon>Paracoccus</taxon>
    </lineage>
</organism>
<evidence type="ECO:0000313" key="1">
    <source>
        <dbReference type="EMBL" id="SIT06550.1"/>
    </source>
</evidence>
<reference evidence="1 3" key="1">
    <citation type="submission" date="2017-01" db="EMBL/GenBank/DDBJ databases">
        <authorList>
            <person name="Varghese N."/>
            <person name="Submissions S."/>
        </authorList>
    </citation>
    <scope>NUCLEOTIDE SEQUENCE [LARGE SCALE GENOMIC DNA]</scope>
    <source>
        <strain evidence="1 3">DSM 18447</strain>
    </source>
</reference>
<dbReference type="AlphaFoldDB" id="A0AA45W746"/>